<dbReference type="InterPro" id="IPR018313">
    <property type="entry name" value="SBP_3_CS"/>
</dbReference>
<keyword evidence="4" id="KW-0813">Transport</keyword>
<feature type="transmembrane region" description="Helical" evidence="9">
    <location>
        <begin position="73"/>
        <end position="95"/>
    </location>
</feature>
<evidence type="ECO:0000256" key="2">
    <source>
        <dbReference type="ARBA" id="ARBA00004196"/>
    </source>
</evidence>
<dbReference type="AlphaFoldDB" id="A0A518AV74"/>
<proteinExistence type="inferred from homology"/>
<dbReference type="SUPFAM" id="SSF53850">
    <property type="entry name" value="Periplasmic binding protein-like II"/>
    <property type="match status" value="1"/>
</dbReference>
<evidence type="ECO:0000256" key="1">
    <source>
        <dbReference type="ARBA" id="ARBA00004141"/>
    </source>
</evidence>
<dbReference type="Gene3D" id="1.10.3860.10">
    <property type="entry name" value="Sodium:dicarboxylate symporter"/>
    <property type="match status" value="1"/>
</dbReference>
<feature type="transmembrane region" description="Helical" evidence="9">
    <location>
        <begin position="205"/>
        <end position="223"/>
    </location>
</feature>
<organism evidence="11 12">
    <name type="scientific">Aeoliella mucimassa</name>
    <dbReference type="NCBI Taxonomy" id="2527972"/>
    <lineage>
        <taxon>Bacteria</taxon>
        <taxon>Pseudomonadati</taxon>
        <taxon>Planctomycetota</taxon>
        <taxon>Planctomycetia</taxon>
        <taxon>Pirellulales</taxon>
        <taxon>Lacipirellulaceae</taxon>
        <taxon>Aeoliella</taxon>
    </lineage>
</organism>
<dbReference type="Pfam" id="PF00375">
    <property type="entry name" value="SDF"/>
    <property type="match status" value="1"/>
</dbReference>
<keyword evidence="7 9" id="KW-1133">Transmembrane helix</keyword>
<dbReference type="CDD" id="cd13530">
    <property type="entry name" value="PBP2_peptides_like"/>
    <property type="match status" value="1"/>
</dbReference>
<evidence type="ECO:0000256" key="5">
    <source>
        <dbReference type="ARBA" id="ARBA00022692"/>
    </source>
</evidence>
<dbReference type="SMART" id="SM00062">
    <property type="entry name" value="PBPb"/>
    <property type="match status" value="1"/>
</dbReference>
<dbReference type="SUPFAM" id="SSF118215">
    <property type="entry name" value="Proton glutamate symport protein"/>
    <property type="match status" value="1"/>
</dbReference>
<name>A0A518AV74_9BACT</name>
<dbReference type="RefSeq" id="WP_145250840.1">
    <property type="nucleotide sequence ID" value="NZ_CP036278.1"/>
</dbReference>
<comment type="subcellular location">
    <subcellularLocation>
        <location evidence="2">Cell envelope</location>
    </subcellularLocation>
    <subcellularLocation>
        <location evidence="1">Membrane</location>
        <topology evidence="1">Multi-pass membrane protein</topology>
    </subcellularLocation>
</comment>
<feature type="transmembrane region" description="Helical" evidence="9">
    <location>
        <begin position="326"/>
        <end position="345"/>
    </location>
</feature>
<dbReference type="Proteomes" id="UP000315750">
    <property type="component" value="Chromosome"/>
</dbReference>
<gene>
    <name evidence="11" type="primary">dctA</name>
    <name evidence="11" type="ORF">Pan181_48510</name>
</gene>
<dbReference type="PANTHER" id="PTHR35936">
    <property type="entry name" value="MEMBRANE-BOUND LYTIC MUREIN TRANSGLYCOSYLASE F"/>
    <property type="match status" value="1"/>
</dbReference>
<evidence type="ECO:0000313" key="11">
    <source>
        <dbReference type="EMBL" id="QDU58612.1"/>
    </source>
</evidence>
<feature type="transmembrane region" description="Helical" evidence="9">
    <location>
        <begin position="133"/>
        <end position="152"/>
    </location>
</feature>
<feature type="transmembrane region" description="Helical" evidence="9">
    <location>
        <begin position="283"/>
        <end position="306"/>
    </location>
</feature>
<evidence type="ECO:0000256" key="7">
    <source>
        <dbReference type="ARBA" id="ARBA00022989"/>
    </source>
</evidence>
<dbReference type="KEGG" id="amuc:Pan181_48510"/>
<dbReference type="GO" id="GO:0016020">
    <property type="term" value="C:membrane"/>
    <property type="evidence" value="ECO:0007669"/>
    <property type="project" value="UniProtKB-SubCell"/>
</dbReference>
<evidence type="ECO:0000256" key="6">
    <source>
        <dbReference type="ARBA" id="ARBA00022729"/>
    </source>
</evidence>
<keyword evidence="6" id="KW-0732">Signal</keyword>
<dbReference type="GO" id="GO:0015293">
    <property type="term" value="F:symporter activity"/>
    <property type="evidence" value="ECO:0007669"/>
    <property type="project" value="InterPro"/>
</dbReference>
<dbReference type="InterPro" id="IPR001991">
    <property type="entry name" value="Na-dicarboxylate_symporter"/>
</dbReference>
<dbReference type="OrthoDB" id="9791339at2"/>
<feature type="transmembrane region" description="Helical" evidence="9">
    <location>
        <begin position="399"/>
        <end position="421"/>
    </location>
</feature>
<feature type="transmembrane region" description="Helical" evidence="9">
    <location>
        <begin position="357"/>
        <end position="379"/>
    </location>
</feature>
<evidence type="ECO:0000313" key="12">
    <source>
        <dbReference type="Proteomes" id="UP000315750"/>
    </source>
</evidence>
<feature type="transmembrane region" description="Helical" evidence="9">
    <location>
        <begin position="7"/>
        <end position="25"/>
    </location>
</feature>
<accession>A0A518AV74</accession>
<dbReference type="InterPro" id="IPR036458">
    <property type="entry name" value="Na:dicarbo_symporter_sf"/>
</dbReference>
<dbReference type="Pfam" id="PF00497">
    <property type="entry name" value="SBP_bac_3"/>
    <property type="match status" value="1"/>
</dbReference>
<evidence type="ECO:0000256" key="8">
    <source>
        <dbReference type="ARBA" id="ARBA00023136"/>
    </source>
</evidence>
<evidence type="ECO:0000256" key="9">
    <source>
        <dbReference type="SAM" id="Phobius"/>
    </source>
</evidence>
<dbReference type="Gene3D" id="3.40.190.10">
    <property type="entry name" value="Periplasmic binding protein-like II"/>
    <property type="match status" value="2"/>
</dbReference>
<keyword evidence="12" id="KW-1185">Reference proteome</keyword>
<evidence type="ECO:0000256" key="3">
    <source>
        <dbReference type="ARBA" id="ARBA00010333"/>
    </source>
</evidence>
<evidence type="ECO:0000259" key="10">
    <source>
        <dbReference type="SMART" id="SM00062"/>
    </source>
</evidence>
<reference evidence="11 12" key="1">
    <citation type="submission" date="2019-02" db="EMBL/GenBank/DDBJ databases">
        <title>Deep-cultivation of Planctomycetes and their phenomic and genomic characterization uncovers novel biology.</title>
        <authorList>
            <person name="Wiegand S."/>
            <person name="Jogler M."/>
            <person name="Boedeker C."/>
            <person name="Pinto D."/>
            <person name="Vollmers J."/>
            <person name="Rivas-Marin E."/>
            <person name="Kohn T."/>
            <person name="Peeters S.H."/>
            <person name="Heuer A."/>
            <person name="Rast P."/>
            <person name="Oberbeckmann S."/>
            <person name="Bunk B."/>
            <person name="Jeske O."/>
            <person name="Meyerdierks A."/>
            <person name="Storesund J.E."/>
            <person name="Kallscheuer N."/>
            <person name="Luecker S."/>
            <person name="Lage O.M."/>
            <person name="Pohl T."/>
            <person name="Merkel B.J."/>
            <person name="Hornburger P."/>
            <person name="Mueller R.-W."/>
            <person name="Bruemmer F."/>
            <person name="Labrenz M."/>
            <person name="Spormann A.M."/>
            <person name="Op den Camp H."/>
            <person name="Overmann J."/>
            <person name="Amann R."/>
            <person name="Jetten M.S.M."/>
            <person name="Mascher T."/>
            <person name="Medema M.H."/>
            <person name="Devos D.P."/>
            <person name="Kaster A.-K."/>
            <person name="Ovreas L."/>
            <person name="Rohde M."/>
            <person name="Galperin M.Y."/>
            <person name="Jogler C."/>
        </authorList>
    </citation>
    <scope>NUCLEOTIDE SEQUENCE [LARGE SCALE GENOMIC DNA]</scope>
    <source>
        <strain evidence="11 12">Pan181</strain>
    </source>
</reference>
<sequence length="740" mass="81535">MQRLSLTTYILIGLFLGIFTGVLIGERAEVLNPIGNGFIRLLQLPVLPYFIVALPLGFGRLSYEEAKLTGARLALFSVLLWGLAIALVMLLPLTFPELESASFFSHSMVEPAQKVDFVELYIPANPFSSLSEAVIPGVVVFGVALGIALIGVPNKQQLLTVLDSLADALGRITGFVVKLTPIGVYALAASAAGTMTLEDLSRLQVYLIAYTVGALMLSFWLVPMLVSSLTPFSYHDVLRATRVPLVTGFTTGNLLVVLAMLAENCKQLFQEQEERSRRHAESVVDVALPIAFTFPNLGVVLLLLFIPFAGWFTGAPVSLADYPKLSVLGFFSFFGSVEIGLPFVLQQLRIPTDMFRLHVVTLVYIGRLATMLAVMHLAAVALLSAAGNAGWLNVRPRKLMTYATTSALLLLVSIGSARMLLQNTVDQTYSKDQVLTGMRATSNSPNSGVHREPPEPIENEQQATPLELIRQRGELRVGYDPDGLPFSFFNDRDELVGFDIEMTEALADELGVEAVYYPYDKLAMVEGLNGNRRYDMLVGGLFATTRRVEAMRFSDPYLDLHLSLIVPDYRKQEFTSLHQLRSDRHLRIGVLERPYFGARIQQIAPDAEIVLLDSPRPFFEGEQKLDALVMSAEAGSAWTLLYPDYTVVVPSDAELTVSVGYPMPLQGTHLENVVSHWIDLKQKDGTIDGLYAHWIEGKSAEDRGPRWNVMTNVLGYGTQPESDTTLTTRKITNPAVSTAR</sequence>
<keyword evidence="5 9" id="KW-0812">Transmembrane</keyword>
<feature type="transmembrane region" description="Helical" evidence="9">
    <location>
        <begin position="243"/>
        <end position="262"/>
    </location>
</feature>
<comment type="similarity">
    <text evidence="3">Belongs to the bacterial solute-binding protein 3 family.</text>
</comment>
<evidence type="ECO:0000256" key="4">
    <source>
        <dbReference type="ARBA" id="ARBA00022448"/>
    </source>
</evidence>
<feature type="transmembrane region" description="Helical" evidence="9">
    <location>
        <begin position="37"/>
        <end position="61"/>
    </location>
</feature>
<dbReference type="InterPro" id="IPR001638">
    <property type="entry name" value="Solute-binding_3/MltF_N"/>
</dbReference>
<protein>
    <submittedName>
        <fullName evidence="11">C4-dicarboxylate transport protein</fullName>
    </submittedName>
</protein>
<dbReference type="EMBL" id="CP036278">
    <property type="protein sequence ID" value="QDU58612.1"/>
    <property type="molecule type" value="Genomic_DNA"/>
</dbReference>
<keyword evidence="8 9" id="KW-0472">Membrane</keyword>
<dbReference type="GO" id="GO:0030313">
    <property type="term" value="C:cell envelope"/>
    <property type="evidence" value="ECO:0007669"/>
    <property type="project" value="UniProtKB-SubCell"/>
</dbReference>
<dbReference type="PROSITE" id="PS01039">
    <property type="entry name" value="SBP_BACTERIAL_3"/>
    <property type="match status" value="1"/>
</dbReference>
<dbReference type="PANTHER" id="PTHR35936:SF19">
    <property type="entry name" value="AMINO-ACID-BINDING PROTEIN YXEM-RELATED"/>
    <property type="match status" value="1"/>
</dbReference>
<feature type="domain" description="Solute-binding protein family 3/N-terminal" evidence="10">
    <location>
        <begin position="474"/>
        <end position="698"/>
    </location>
</feature>